<keyword evidence="2" id="KW-1185">Reference proteome</keyword>
<sequence>TRCSNDTVKGAIDTIGSGCEKELSNNNAAVEFIFGFVVFYSPVRNITCFKDKDEYCKDETAKFVLNLPNSPINITGSAYIDAVAVADPEKICTRCNKDMINTLFNFLKNNDLALKLLEKLGIDKHRIDKKKVGVAVKCGINFEDGKVPDLPPN</sequence>
<proteinExistence type="predicted"/>
<gene>
    <name evidence="1" type="ORF">DHETER_LOCUS9998</name>
</gene>
<organism evidence="1 2">
    <name type="scientific">Dentiscutata heterogama</name>
    <dbReference type="NCBI Taxonomy" id="1316150"/>
    <lineage>
        <taxon>Eukaryota</taxon>
        <taxon>Fungi</taxon>
        <taxon>Fungi incertae sedis</taxon>
        <taxon>Mucoromycota</taxon>
        <taxon>Glomeromycotina</taxon>
        <taxon>Glomeromycetes</taxon>
        <taxon>Diversisporales</taxon>
        <taxon>Gigasporaceae</taxon>
        <taxon>Dentiscutata</taxon>
    </lineage>
</organism>
<reference evidence="1" key="1">
    <citation type="submission" date="2021-06" db="EMBL/GenBank/DDBJ databases">
        <authorList>
            <person name="Kallberg Y."/>
            <person name="Tangrot J."/>
            <person name="Rosling A."/>
        </authorList>
    </citation>
    <scope>NUCLEOTIDE SEQUENCE</scope>
    <source>
        <strain evidence="1">IL203A</strain>
    </source>
</reference>
<dbReference type="Proteomes" id="UP000789702">
    <property type="component" value="Unassembled WGS sequence"/>
</dbReference>
<evidence type="ECO:0000313" key="2">
    <source>
        <dbReference type="Proteomes" id="UP000789702"/>
    </source>
</evidence>
<evidence type="ECO:0000313" key="1">
    <source>
        <dbReference type="EMBL" id="CAG8666697.1"/>
    </source>
</evidence>
<dbReference type="EMBL" id="CAJVPU010018583">
    <property type="protein sequence ID" value="CAG8666697.1"/>
    <property type="molecule type" value="Genomic_DNA"/>
</dbReference>
<accession>A0ACA9NMT6</accession>
<protein>
    <submittedName>
        <fullName evidence="1">9697_t:CDS:1</fullName>
    </submittedName>
</protein>
<name>A0ACA9NMT6_9GLOM</name>
<feature type="non-terminal residue" evidence="1">
    <location>
        <position position="1"/>
    </location>
</feature>
<comment type="caution">
    <text evidence="1">The sequence shown here is derived from an EMBL/GenBank/DDBJ whole genome shotgun (WGS) entry which is preliminary data.</text>
</comment>